<sequence>MSKRTYQPNNRRRKRTHGFRLRMRTRAGRAIINARRNKGRKRLTV</sequence>
<dbReference type="Proteomes" id="UP001595823">
    <property type="component" value="Unassembled WGS sequence"/>
</dbReference>
<dbReference type="Pfam" id="PF00468">
    <property type="entry name" value="Ribosomal_L34"/>
    <property type="match status" value="1"/>
</dbReference>
<name>A0ABV8TUM9_9ACTN</name>
<proteinExistence type="inferred from homology"/>
<dbReference type="NCBIfam" id="TIGR01030">
    <property type="entry name" value="rpmH_bact"/>
    <property type="match status" value="1"/>
</dbReference>
<dbReference type="PANTHER" id="PTHR14503:SF4">
    <property type="entry name" value="LARGE RIBOSOMAL SUBUNIT PROTEIN BL34M"/>
    <property type="match status" value="1"/>
</dbReference>
<evidence type="ECO:0000256" key="5">
    <source>
        <dbReference type="HAMAP-Rule" id="MF_00391"/>
    </source>
</evidence>
<dbReference type="PROSITE" id="PS00784">
    <property type="entry name" value="RIBOSOMAL_L34"/>
    <property type="match status" value="1"/>
</dbReference>
<comment type="similarity">
    <text evidence="1 5">Belongs to the bacterial ribosomal protein bL34 family.</text>
</comment>
<keyword evidence="3 5" id="KW-0687">Ribonucleoprotein</keyword>
<dbReference type="EMBL" id="JBHSDK010000002">
    <property type="protein sequence ID" value="MFC4334157.1"/>
    <property type="molecule type" value="Genomic_DNA"/>
</dbReference>
<evidence type="ECO:0000256" key="3">
    <source>
        <dbReference type="ARBA" id="ARBA00023274"/>
    </source>
</evidence>
<dbReference type="GO" id="GO:0005840">
    <property type="term" value="C:ribosome"/>
    <property type="evidence" value="ECO:0007669"/>
    <property type="project" value="UniProtKB-KW"/>
</dbReference>
<keyword evidence="7" id="KW-1185">Reference proteome</keyword>
<evidence type="ECO:0000256" key="2">
    <source>
        <dbReference type="ARBA" id="ARBA00022980"/>
    </source>
</evidence>
<reference evidence="7" key="1">
    <citation type="journal article" date="2019" name="Int. J. Syst. Evol. Microbiol.">
        <title>The Global Catalogue of Microorganisms (GCM) 10K type strain sequencing project: providing services to taxonomists for standard genome sequencing and annotation.</title>
        <authorList>
            <consortium name="The Broad Institute Genomics Platform"/>
            <consortium name="The Broad Institute Genome Sequencing Center for Infectious Disease"/>
            <person name="Wu L."/>
            <person name="Ma J."/>
        </authorList>
    </citation>
    <scope>NUCLEOTIDE SEQUENCE [LARGE SCALE GENOMIC DNA]</scope>
    <source>
        <strain evidence="7">IBRC-M 10908</strain>
    </source>
</reference>
<gene>
    <name evidence="5 6" type="primary">rpmH</name>
    <name evidence="6" type="ORF">ACFPET_02985</name>
</gene>
<organism evidence="6 7">
    <name type="scientific">Salininema proteolyticum</name>
    <dbReference type="NCBI Taxonomy" id="1607685"/>
    <lineage>
        <taxon>Bacteria</taxon>
        <taxon>Bacillati</taxon>
        <taxon>Actinomycetota</taxon>
        <taxon>Actinomycetes</taxon>
        <taxon>Glycomycetales</taxon>
        <taxon>Glycomycetaceae</taxon>
        <taxon>Salininema</taxon>
    </lineage>
</organism>
<accession>A0ABV8TUM9</accession>
<dbReference type="RefSeq" id="WP_380617888.1">
    <property type="nucleotide sequence ID" value="NZ_JBHSDK010000002.1"/>
</dbReference>
<keyword evidence="2 5" id="KW-0689">Ribosomal protein</keyword>
<protein>
    <recommendedName>
        <fullName evidence="4 5">Large ribosomal subunit protein bL34</fullName>
    </recommendedName>
</protein>
<evidence type="ECO:0000256" key="4">
    <source>
        <dbReference type="ARBA" id="ARBA00035177"/>
    </source>
</evidence>
<comment type="caution">
    <text evidence="6">The sequence shown here is derived from an EMBL/GenBank/DDBJ whole genome shotgun (WGS) entry which is preliminary data.</text>
</comment>
<evidence type="ECO:0000313" key="6">
    <source>
        <dbReference type="EMBL" id="MFC4334157.1"/>
    </source>
</evidence>
<dbReference type="InterPro" id="IPR000271">
    <property type="entry name" value="Ribosomal_bL34"/>
</dbReference>
<evidence type="ECO:0000256" key="1">
    <source>
        <dbReference type="ARBA" id="ARBA00010111"/>
    </source>
</evidence>
<dbReference type="HAMAP" id="MF_00391">
    <property type="entry name" value="Ribosomal_bL34"/>
    <property type="match status" value="1"/>
</dbReference>
<evidence type="ECO:0000313" key="7">
    <source>
        <dbReference type="Proteomes" id="UP001595823"/>
    </source>
</evidence>
<dbReference type="Gene3D" id="1.10.287.3980">
    <property type="match status" value="1"/>
</dbReference>
<dbReference type="PANTHER" id="PTHR14503">
    <property type="entry name" value="MITOCHONDRIAL RIBOSOMAL PROTEIN 34 FAMILY MEMBER"/>
    <property type="match status" value="1"/>
</dbReference>
<dbReference type="InterPro" id="IPR020939">
    <property type="entry name" value="Ribosomal_bL34_CS"/>
</dbReference>